<dbReference type="EMBL" id="JALNTZ010000003">
    <property type="protein sequence ID" value="KAJ3658798.1"/>
    <property type="molecule type" value="Genomic_DNA"/>
</dbReference>
<accession>A0AA38IJ98</accession>
<dbReference type="Proteomes" id="UP001168821">
    <property type="component" value="Unassembled WGS sequence"/>
</dbReference>
<gene>
    <name evidence="1" type="ORF">Zmor_010519</name>
</gene>
<dbReference type="AlphaFoldDB" id="A0AA38IJ98"/>
<protein>
    <submittedName>
        <fullName evidence="1">Uncharacterized protein</fullName>
    </submittedName>
</protein>
<sequence length="188" mass="21056">MDKCIKGNLKSIDARSSNFDLRYLNIGACTFASAAAATMTSCFLPLDVQLTAVSRGQAINFKSMDISSLDQTKAELRESINSEVIDTWQARWTLLNKGETTSRFFPRMAALKNPILISPSLTLTGHGNFQCHLQRNGKARCQKDREEDNPIHKIFACPSFEAQREILVSQLRVWSCTPNRVGKLKSED</sequence>
<organism evidence="1 2">
    <name type="scientific">Zophobas morio</name>
    <dbReference type="NCBI Taxonomy" id="2755281"/>
    <lineage>
        <taxon>Eukaryota</taxon>
        <taxon>Metazoa</taxon>
        <taxon>Ecdysozoa</taxon>
        <taxon>Arthropoda</taxon>
        <taxon>Hexapoda</taxon>
        <taxon>Insecta</taxon>
        <taxon>Pterygota</taxon>
        <taxon>Neoptera</taxon>
        <taxon>Endopterygota</taxon>
        <taxon>Coleoptera</taxon>
        <taxon>Polyphaga</taxon>
        <taxon>Cucujiformia</taxon>
        <taxon>Tenebrionidae</taxon>
        <taxon>Zophobas</taxon>
    </lineage>
</organism>
<name>A0AA38IJ98_9CUCU</name>
<comment type="caution">
    <text evidence="1">The sequence shown here is derived from an EMBL/GenBank/DDBJ whole genome shotgun (WGS) entry which is preliminary data.</text>
</comment>
<proteinExistence type="predicted"/>
<reference evidence="1" key="1">
    <citation type="journal article" date="2023" name="G3 (Bethesda)">
        <title>Whole genome assemblies of Zophobas morio and Tenebrio molitor.</title>
        <authorList>
            <person name="Kaur S."/>
            <person name="Stinson S.A."/>
            <person name="diCenzo G.C."/>
        </authorList>
    </citation>
    <scope>NUCLEOTIDE SEQUENCE</scope>
    <source>
        <strain evidence="1">QUZm001</strain>
    </source>
</reference>
<evidence type="ECO:0000313" key="2">
    <source>
        <dbReference type="Proteomes" id="UP001168821"/>
    </source>
</evidence>
<evidence type="ECO:0000313" key="1">
    <source>
        <dbReference type="EMBL" id="KAJ3658798.1"/>
    </source>
</evidence>
<keyword evidence="2" id="KW-1185">Reference proteome</keyword>